<sequence length="87" mass="9701">MSTIANTLKSATLRMSSMSSINCGSGRNFVTPAINMMISSENTTNQTKYDNSQFLNNGNNNGSGHFKFNTYTQPFERTPFVKTNYLN</sequence>
<dbReference type="GeneID" id="7831015"/>
<dbReference type="AlphaFoldDB" id="Q22K99"/>
<dbReference type="RefSeq" id="XP_001033563.1">
    <property type="nucleotide sequence ID" value="XM_001033563.3"/>
</dbReference>
<reference evidence="2" key="1">
    <citation type="journal article" date="2006" name="PLoS Biol.">
        <title>Macronuclear genome sequence of the ciliate Tetrahymena thermophila, a model eukaryote.</title>
        <authorList>
            <person name="Eisen J.A."/>
            <person name="Coyne R.S."/>
            <person name="Wu M."/>
            <person name="Wu D."/>
            <person name="Thiagarajan M."/>
            <person name="Wortman J.R."/>
            <person name="Badger J.H."/>
            <person name="Ren Q."/>
            <person name="Amedeo P."/>
            <person name="Jones K.M."/>
            <person name="Tallon L.J."/>
            <person name="Delcher A.L."/>
            <person name="Salzberg S.L."/>
            <person name="Silva J.C."/>
            <person name="Haas B.J."/>
            <person name="Majoros W.H."/>
            <person name="Farzad M."/>
            <person name="Carlton J.M."/>
            <person name="Smith R.K. Jr."/>
            <person name="Garg J."/>
            <person name="Pearlman R.E."/>
            <person name="Karrer K.M."/>
            <person name="Sun L."/>
            <person name="Manning G."/>
            <person name="Elde N.C."/>
            <person name="Turkewitz A.P."/>
            <person name="Asai D.J."/>
            <person name="Wilkes D.E."/>
            <person name="Wang Y."/>
            <person name="Cai H."/>
            <person name="Collins K."/>
            <person name="Stewart B.A."/>
            <person name="Lee S.R."/>
            <person name="Wilamowska K."/>
            <person name="Weinberg Z."/>
            <person name="Ruzzo W.L."/>
            <person name="Wloga D."/>
            <person name="Gaertig J."/>
            <person name="Frankel J."/>
            <person name="Tsao C.-C."/>
            <person name="Gorovsky M.A."/>
            <person name="Keeling P.J."/>
            <person name="Waller R.F."/>
            <person name="Patron N.J."/>
            <person name="Cherry J.M."/>
            <person name="Stover N.A."/>
            <person name="Krieger C.J."/>
            <person name="del Toro C."/>
            <person name="Ryder H.F."/>
            <person name="Williamson S.C."/>
            <person name="Barbeau R.A."/>
            <person name="Hamilton E.P."/>
            <person name="Orias E."/>
        </authorList>
    </citation>
    <scope>NUCLEOTIDE SEQUENCE [LARGE SCALE GENOMIC DNA]</scope>
    <source>
        <strain evidence="2">SB210</strain>
    </source>
</reference>
<evidence type="ECO:0000313" key="1">
    <source>
        <dbReference type="EMBL" id="EAR85900.1"/>
    </source>
</evidence>
<dbReference type="HOGENOM" id="CLU_2488388_0_0_1"/>
<gene>
    <name evidence="1" type="ORF">TTHERM_00313820</name>
</gene>
<accession>Q22K99</accession>
<keyword evidence="2" id="KW-1185">Reference proteome</keyword>
<dbReference type="Proteomes" id="UP000009168">
    <property type="component" value="Unassembled WGS sequence"/>
</dbReference>
<proteinExistence type="predicted"/>
<organism evidence="1 2">
    <name type="scientific">Tetrahymena thermophila (strain SB210)</name>
    <dbReference type="NCBI Taxonomy" id="312017"/>
    <lineage>
        <taxon>Eukaryota</taxon>
        <taxon>Sar</taxon>
        <taxon>Alveolata</taxon>
        <taxon>Ciliophora</taxon>
        <taxon>Intramacronucleata</taxon>
        <taxon>Oligohymenophorea</taxon>
        <taxon>Hymenostomatida</taxon>
        <taxon>Tetrahymenina</taxon>
        <taxon>Tetrahymenidae</taxon>
        <taxon>Tetrahymena</taxon>
    </lineage>
</organism>
<dbReference type="InParanoid" id="Q22K99"/>
<evidence type="ECO:0000313" key="2">
    <source>
        <dbReference type="Proteomes" id="UP000009168"/>
    </source>
</evidence>
<name>Q22K99_TETTS</name>
<protein>
    <submittedName>
        <fullName evidence="1">Uncharacterized protein</fullName>
    </submittedName>
</protein>
<dbReference type="EMBL" id="GG662498">
    <property type="protein sequence ID" value="EAR85900.1"/>
    <property type="molecule type" value="Genomic_DNA"/>
</dbReference>
<dbReference type="KEGG" id="tet:TTHERM_00313820"/>